<dbReference type="PANTHER" id="PTHR11552:SF147">
    <property type="entry name" value="CHOLINE DEHYDROGENASE, MITOCHONDRIAL"/>
    <property type="match status" value="1"/>
</dbReference>
<sequence length="598" mass="66051">MGYDDDEHRTAILHPNGDRFDIIIVGAGSAGAVLAHRLSEVACWRVLVIEAGGDPCINGVVPALFLLTPHSAQDWDYHSVDDGVTSQAQNEEQCILTAGKMLGGTSSLNHLVWARGKRTDFNNWNEPLWYWETCLQYFEKAETMLDPEIVNSPDIRYHGQDGPIKLTGHDNKTYFAEEKTLLDSFAELGYDIVTDTNAPDALGFGKMQYTVYENKRTSTALTYLNQAKDRKNLFVLKNTLVTKIIIDDNNTATGVEVVTSSGSKISLYADLEVISSAGTYNSPKLLMLSGIGPKEELSLHNITLRADLPVGQNMLDHAYVPLVVAGKRNIFTAVQTLAAVLEIGTFPVPAVQGFFRVTDSSSLQPEIQNFANYFGAASPLLYILCRLTFNFKVSICGTILKKSIFSEVIFSLINLEHPKSRGVVKLRSSDPNDAPLIYTRFFSEPEDLDVLVAGVKQSIALTQAKYFKDAKSEVVRYPLPECDDLVYGTDAYWRCFVLITCSSNFHTIGTCKMGVDGVVDPRLRVYGIRNLRVIDASVMPKQVSVALSRFCKNVLRVSACEYGAWSACGLFTVDARLPLRVIGVVATYTVVLLQFALL</sequence>
<feature type="domain" description="Glucose-methanol-choline oxidoreductase N-terminal" evidence="8">
    <location>
        <begin position="278"/>
        <end position="292"/>
    </location>
</feature>
<feature type="domain" description="Glucose-methanol-choline oxidoreductase N-terminal" evidence="7">
    <location>
        <begin position="99"/>
        <end position="122"/>
    </location>
</feature>
<dbReference type="Pfam" id="PF00732">
    <property type="entry name" value="GMC_oxred_N"/>
    <property type="match status" value="1"/>
</dbReference>
<dbReference type="AlphaFoldDB" id="A0A8S4FSC1"/>
<dbReference type="InterPro" id="IPR000172">
    <property type="entry name" value="GMC_OxRdtase_N"/>
</dbReference>
<dbReference type="PROSITE" id="PS00624">
    <property type="entry name" value="GMC_OXRED_2"/>
    <property type="match status" value="1"/>
</dbReference>
<keyword evidence="10" id="KW-1185">Reference proteome</keyword>
<gene>
    <name evidence="9" type="ORF">PLXY2_LOCUS10299</name>
</gene>
<proteinExistence type="inferred from homology"/>
<evidence type="ECO:0000313" key="9">
    <source>
        <dbReference type="EMBL" id="CAG9131560.1"/>
    </source>
</evidence>
<dbReference type="GO" id="GO:0016614">
    <property type="term" value="F:oxidoreductase activity, acting on CH-OH group of donors"/>
    <property type="evidence" value="ECO:0007669"/>
    <property type="project" value="InterPro"/>
</dbReference>
<comment type="caution">
    <text evidence="9">The sequence shown here is derived from an EMBL/GenBank/DDBJ whole genome shotgun (WGS) entry which is preliminary data.</text>
</comment>
<evidence type="ECO:0000256" key="6">
    <source>
        <dbReference type="RuleBase" id="RU003968"/>
    </source>
</evidence>
<organism evidence="9 10">
    <name type="scientific">Plutella xylostella</name>
    <name type="common">Diamondback moth</name>
    <name type="synonym">Plutella maculipennis</name>
    <dbReference type="NCBI Taxonomy" id="51655"/>
    <lineage>
        <taxon>Eukaryota</taxon>
        <taxon>Metazoa</taxon>
        <taxon>Ecdysozoa</taxon>
        <taxon>Arthropoda</taxon>
        <taxon>Hexapoda</taxon>
        <taxon>Insecta</taxon>
        <taxon>Pterygota</taxon>
        <taxon>Neoptera</taxon>
        <taxon>Endopterygota</taxon>
        <taxon>Lepidoptera</taxon>
        <taxon>Glossata</taxon>
        <taxon>Ditrysia</taxon>
        <taxon>Yponomeutoidea</taxon>
        <taxon>Plutellidae</taxon>
        <taxon>Plutella</taxon>
    </lineage>
</organism>
<evidence type="ECO:0000313" key="10">
    <source>
        <dbReference type="Proteomes" id="UP000653454"/>
    </source>
</evidence>
<keyword evidence="4 5" id="KW-0274">FAD</keyword>
<evidence type="ECO:0000256" key="3">
    <source>
        <dbReference type="ARBA" id="ARBA00022630"/>
    </source>
</evidence>
<dbReference type="Pfam" id="PF05199">
    <property type="entry name" value="GMC_oxred_C"/>
    <property type="match status" value="1"/>
</dbReference>
<dbReference type="SUPFAM" id="SSF51905">
    <property type="entry name" value="FAD/NAD(P)-binding domain"/>
    <property type="match status" value="1"/>
</dbReference>
<comment type="similarity">
    <text evidence="2 6">Belongs to the GMC oxidoreductase family.</text>
</comment>
<dbReference type="InterPro" id="IPR012132">
    <property type="entry name" value="GMC_OxRdtase"/>
</dbReference>
<feature type="binding site" evidence="5">
    <location>
        <begin position="109"/>
        <end position="112"/>
    </location>
    <ligand>
        <name>FAD</name>
        <dbReference type="ChEBI" id="CHEBI:57692"/>
    </ligand>
</feature>
<dbReference type="InterPro" id="IPR036188">
    <property type="entry name" value="FAD/NAD-bd_sf"/>
</dbReference>
<dbReference type="PANTHER" id="PTHR11552">
    <property type="entry name" value="GLUCOSE-METHANOL-CHOLINE GMC OXIDOREDUCTASE"/>
    <property type="match status" value="1"/>
</dbReference>
<feature type="binding site" evidence="5">
    <location>
        <position position="105"/>
    </location>
    <ligand>
        <name>FAD</name>
        <dbReference type="ChEBI" id="CHEBI:57692"/>
    </ligand>
</feature>
<dbReference type="EMBL" id="CAJHNJ030000045">
    <property type="protein sequence ID" value="CAG9131560.1"/>
    <property type="molecule type" value="Genomic_DNA"/>
</dbReference>
<evidence type="ECO:0000256" key="5">
    <source>
        <dbReference type="PIRSR" id="PIRSR000137-2"/>
    </source>
</evidence>
<keyword evidence="3 6" id="KW-0285">Flavoprotein</keyword>
<name>A0A8S4FSC1_PLUXY</name>
<dbReference type="Proteomes" id="UP000653454">
    <property type="component" value="Unassembled WGS sequence"/>
</dbReference>
<dbReference type="InterPro" id="IPR007867">
    <property type="entry name" value="GMC_OxRtase_C"/>
</dbReference>
<evidence type="ECO:0000259" key="8">
    <source>
        <dbReference type="PROSITE" id="PS00624"/>
    </source>
</evidence>
<dbReference type="Gene3D" id="3.50.50.60">
    <property type="entry name" value="FAD/NAD(P)-binding domain"/>
    <property type="match status" value="1"/>
</dbReference>
<evidence type="ECO:0000256" key="4">
    <source>
        <dbReference type="ARBA" id="ARBA00022827"/>
    </source>
</evidence>
<evidence type="ECO:0000256" key="2">
    <source>
        <dbReference type="ARBA" id="ARBA00010790"/>
    </source>
</evidence>
<dbReference type="Gene3D" id="3.30.560.10">
    <property type="entry name" value="Glucose Oxidase, domain 3"/>
    <property type="match status" value="1"/>
</dbReference>
<dbReference type="PIRSF" id="PIRSF000137">
    <property type="entry name" value="Alcohol_oxidase"/>
    <property type="match status" value="1"/>
</dbReference>
<dbReference type="GO" id="GO:0050660">
    <property type="term" value="F:flavin adenine dinucleotide binding"/>
    <property type="evidence" value="ECO:0007669"/>
    <property type="project" value="InterPro"/>
</dbReference>
<protein>
    <submittedName>
        <fullName evidence="9">(diamondback moth) hypothetical protein</fullName>
    </submittedName>
</protein>
<evidence type="ECO:0000259" key="7">
    <source>
        <dbReference type="PROSITE" id="PS00623"/>
    </source>
</evidence>
<evidence type="ECO:0000256" key="1">
    <source>
        <dbReference type="ARBA" id="ARBA00001974"/>
    </source>
</evidence>
<feature type="binding site" evidence="5">
    <location>
        <position position="241"/>
    </location>
    <ligand>
        <name>FAD</name>
        <dbReference type="ChEBI" id="CHEBI:57692"/>
    </ligand>
</feature>
<accession>A0A8S4FSC1</accession>
<dbReference type="SUPFAM" id="SSF54373">
    <property type="entry name" value="FAD-linked reductases, C-terminal domain"/>
    <property type="match status" value="1"/>
</dbReference>
<comment type="cofactor">
    <cofactor evidence="1 5">
        <name>FAD</name>
        <dbReference type="ChEBI" id="CHEBI:57692"/>
    </cofactor>
</comment>
<reference evidence="9" key="1">
    <citation type="submission" date="2020-11" db="EMBL/GenBank/DDBJ databases">
        <authorList>
            <person name="Whiteford S."/>
        </authorList>
    </citation>
    <scope>NUCLEOTIDE SEQUENCE</scope>
</reference>
<dbReference type="PROSITE" id="PS00623">
    <property type="entry name" value="GMC_OXRED_1"/>
    <property type="match status" value="1"/>
</dbReference>